<dbReference type="NCBIfam" id="TIGR00172">
    <property type="entry name" value="maf"/>
    <property type="match status" value="1"/>
</dbReference>
<dbReference type="STRING" id="1150368.SAMN02927921_02691"/>
<feature type="site" description="Important for substrate specificity" evidence="4">
    <location>
        <position position="83"/>
    </location>
</feature>
<dbReference type="SUPFAM" id="SSF52972">
    <property type="entry name" value="ITPase-like"/>
    <property type="match status" value="1"/>
</dbReference>
<dbReference type="PIRSF" id="PIRSF006305">
    <property type="entry name" value="Maf"/>
    <property type="match status" value="1"/>
</dbReference>
<feature type="site" description="Important for substrate specificity" evidence="4">
    <location>
        <position position="24"/>
    </location>
</feature>
<evidence type="ECO:0000256" key="1">
    <source>
        <dbReference type="ARBA" id="ARBA00001968"/>
    </source>
</evidence>
<evidence type="ECO:0000256" key="4">
    <source>
        <dbReference type="HAMAP-Rule" id="MF_00528"/>
    </source>
</evidence>
<feature type="site" description="Important for substrate specificity" evidence="4">
    <location>
        <position position="165"/>
    </location>
</feature>
<gene>
    <name evidence="5" type="ORF">SAMN02927921_02691</name>
</gene>
<keyword evidence="3 4" id="KW-0546">Nucleotide metabolism</keyword>
<dbReference type="GO" id="GO:0036221">
    <property type="term" value="F:UTP diphosphatase activity"/>
    <property type="evidence" value="ECO:0007669"/>
    <property type="project" value="RHEA"/>
</dbReference>
<dbReference type="Proteomes" id="UP000182248">
    <property type="component" value="Unassembled WGS sequence"/>
</dbReference>
<dbReference type="InterPro" id="IPR003697">
    <property type="entry name" value="Maf-like"/>
</dbReference>
<evidence type="ECO:0000313" key="5">
    <source>
        <dbReference type="EMBL" id="SFW61101.1"/>
    </source>
</evidence>
<dbReference type="HAMAP" id="MF_00528">
    <property type="entry name" value="Maf"/>
    <property type="match status" value="1"/>
</dbReference>
<feature type="active site" description="Proton acceptor" evidence="4">
    <location>
        <position position="82"/>
    </location>
</feature>
<evidence type="ECO:0000313" key="6">
    <source>
        <dbReference type="Proteomes" id="UP000182248"/>
    </source>
</evidence>
<sequence length="203" mass="23202">MQKRIMLTELLKDHHIILASGSPRRQQFFRDLGIDFEIRIKDIEEVYPETLKGSDIPDYLAQLKAEPQKDSLAAKDILITSDTIVWHDQKALGKPKDREEAFAMLKKLSGNSHDVITSVCLTTPTVQQTVHAITRVFFDTLTDEEICYYIDHFKPFDKAGAYGIQEWIGLIGIRRIEGSYFNVVGLPVHLLYRALKSIVGENR</sequence>
<keyword evidence="4" id="KW-0963">Cytoplasm</keyword>
<dbReference type="EMBL" id="FPJE01000014">
    <property type="protein sequence ID" value="SFW61101.1"/>
    <property type="molecule type" value="Genomic_DNA"/>
</dbReference>
<organism evidence="5 6">
    <name type="scientific">Sinomicrobium oceani</name>
    <dbReference type="NCBI Taxonomy" id="1150368"/>
    <lineage>
        <taxon>Bacteria</taxon>
        <taxon>Pseudomonadati</taxon>
        <taxon>Bacteroidota</taxon>
        <taxon>Flavobacteriia</taxon>
        <taxon>Flavobacteriales</taxon>
        <taxon>Flavobacteriaceae</taxon>
        <taxon>Sinomicrobium</taxon>
    </lineage>
</organism>
<keyword evidence="6" id="KW-1185">Reference proteome</keyword>
<dbReference type="GO" id="GO:0005737">
    <property type="term" value="C:cytoplasm"/>
    <property type="evidence" value="ECO:0007669"/>
    <property type="project" value="UniProtKB-SubCell"/>
</dbReference>
<reference evidence="5 6" key="1">
    <citation type="submission" date="2016-11" db="EMBL/GenBank/DDBJ databases">
        <authorList>
            <person name="Jaros S."/>
            <person name="Januszkiewicz K."/>
            <person name="Wedrychowicz H."/>
        </authorList>
    </citation>
    <scope>NUCLEOTIDE SEQUENCE [LARGE SCALE GENOMIC DNA]</scope>
    <source>
        <strain evidence="5 6">CGMCC 1.12145</strain>
    </source>
</reference>
<dbReference type="Pfam" id="PF02545">
    <property type="entry name" value="Maf"/>
    <property type="match status" value="1"/>
</dbReference>
<dbReference type="PANTHER" id="PTHR43213">
    <property type="entry name" value="BIFUNCTIONAL DTTP/UTP PYROPHOSPHATASE/METHYLTRANSFERASE PROTEIN-RELATED"/>
    <property type="match status" value="1"/>
</dbReference>
<evidence type="ECO:0000256" key="3">
    <source>
        <dbReference type="ARBA" id="ARBA00023080"/>
    </source>
</evidence>
<comment type="function">
    <text evidence="4">Nucleoside triphosphate pyrophosphatase that hydrolyzes dTTP and UTP. May have a dual role in cell division arrest and in preventing the incorporation of modified nucleotides into cellular nucleic acids.</text>
</comment>
<evidence type="ECO:0000256" key="2">
    <source>
        <dbReference type="ARBA" id="ARBA00022801"/>
    </source>
</evidence>
<dbReference type="Gene3D" id="3.90.950.10">
    <property type="match status" value="1"/>
</dbReference>
<comment type="similarity">
    <text evidence="4">Belongs to the Maf family. YhdE subfamily.</text>
</comment>
<name>A0A1K1QMV5_9FLAO</name>
<dbReference type="InterPro" id="IPR029001">
    <property type="entry name" value="ITPase-like_fam"/>
</dbReference>
<dbReference type="AlphaFoldDB" id="A0A1K1QMV5"/>
<dbReference type="CDD" id="cd00555">
    <property type="entry name" value="Maf"/>
    <property type="match status" value="1"/>
</dbReference>
<dbReference type="GO" id="GO:0009117">
    <property type="term" value="P:nucleotide metabolic process"/>
    <property type="evidence" value="ECO:0007669"/>
    <property type="project" value="UniProtKB-KW"/>
</dbReference>
<proteinExistence type="inferred from homology"/>
<comment type="cofactor">
    <cofactor evidence="1 4">
        <name>a divalent metal cation</name>
        <dbReference type="ChEBI" id="CHEBI:60240"/>
    </cofactor>
</comment>
<keyword evidence="2 4" id="KW-0378">Hydrolase</keyword>
<comment type="subcellular location">
    <subcellularLocation>
        <location evidence="4">Cytoplasm</location>
    </subcellularLocation>
</comment>
<comment type="caution">
    <text evidence="4">Lacks conserved residue(s) required for the propagation of feature annotation.</text>
</comment>
<accession>A0A1K1QMV5</accession>
<dbReference type="PANTHER" id="PTHR43213:SF5">
    <property type="entry name" value="BIFUNCTIONAL DTTP_UTP PYROPHOSPHATASE_METHYLTRANSFERASE PROTEIN-RELATED"/>
    <property type="match status" value="1"/>
</dbReference>
<protein>
    <recommendedName>
        <fullName evidence="4">dTTP/UTP pyrophosphatase</fullName>
        <shortName evidence="4">dTTPase/UTPase</shortName>
        <ecNumber evidence="4">3.6.1.9</ecNumber>
    </recommendedName>
    <alternativeName>
        <fullName evidence="4">Nucleoside triphosphate pyrophosphatase</fullName>
    </alternativeName>
    <alternativeName>
        <fullName evidence="4">Nucleotide pyrophosphatase</fullName>
        <shortName evidence="4">Nucleotide PPase</shortName>
    </alternativeName>
</protein>
<comment type="catalytic activity">
    <reaction evidence="4">
        <text>dTTP + H2O = dTMP + diphosphate + H(+)</text>
        <dbReference type="Rhea" id="RHEA:28534"/>
        <dbReference type="ChEBI" id="CHEBI:15377"/>
        <dbReference type="ChEBI" id="CHEBI:15378"/>
        <dbReference type="ChEBI" id="CHEBI:33019"/>
        <dbReference type="ChEBI" id="CHEBI:37568"/>
        <dbReference type="ChEBI" id="CHEBI:63528"/>
        <dbReference type="EC" id="3.6.1.9"/>
    </reaction>
</comment>
<dbReference type="GO" id="GO:0036218">
    <property type="term" value="F:dTTP diphosphatase activity"/>
    <property type="evidence" value="ECO:0007669"/>
    <property type="project" value="RHEA"/>
</dbReference>
<comment type="catalytic activity">
    <reaction evidence="4">
        <text>UTP + H2O = UMP + diphosphate + H(+)</text>
        <dbReference type="Rhea" id="RHEA:29395"/>
        <dbReference type="ChEBI" id="CHEBI:15377"/>
        <dbReference type="ChEBI" id="CHEBI:15378"/>
        <dbReference type="ChEBI" id="CHEBI:33019"/>
        <dbReference type="ChEBI" id="CHEBI:46398"/>
        <dbReference type="ChEBI" id="CHEBI:57865"/>
        <dbReference type="EC" id="3.6.1.9"/>
    </reaction>
</comment>
<dbReference type="EC" id="3.6.1.9" evidence="4"/>